<dbReference type="EMBL" id="BQYH01000009">
    <property type="protein sequence ID" value="GKU71985.1"/>
    <property type="molecule type" value="Genomic_DNA"/>
</dbReference>
<gene>
    <name evidence="2" type="ORF">MmonteBS_52460</name>
    <name evidence="3" type="ORF">NJB18185_17610</name>
</gene>
<accession>A0AA37PM41</accession>
<evidence type="ECO:0000313" key="4">
    <source>
        <dbReference type="Proteomes" id="UP000245060"/>
    </source>
</evidence>
<keyword evidence="1" id="KW-0732">Signal</keyword>
<dbReference type="EMBL" id="BFCH01000048">
    <property type="protein sequence ID" value="GBG40874.1"/>
    <property type="molecule type" value="Genomic_DNA"/>
</dbReference>
<feature type="chain" id="PRO_5041209228" evidence="1">
    <location>
        <begin position="19"/>
        <end position="101"/>
    </location>
</feature>
<evidence type="ECO:0000256" key="1">
    <source>
        <dbReference type="SAM" id="SignalP"/>
    </source>
</evidence>
<reference evidence="2" key="1">
    <citation type="journal article" date="2018" name="Genome Announc.">
        <title>Draft Genome Sequence of Mycobacterium montefiorense Isolated from Japanese Black Salamander (Hynobius nigrescens).</title>
        <authorList>
            <person name="Fukano H."/>
            <person name="Yoshida M."/>
            <person name="Shimizu A."/>
            <person name="Iwao H."/>
            <person name="Katayama Y."/>
            <person name="Omatsu T."/>
            <person name="Mizutani T."/>
            <person name="Kurata O."/>
            <person name="Wada S."/>
            <person name="Hoshino Y."/>
        </authorList>
    </citation>
    <scope>NUCLEOTIDE SEQUENCE</scope>
    <source>
        <strain evidence="2">BS</strain>
    </source>
</reference>
<dbReference type="Proteomes" id="UP000245060">
    <property type="component" value="Unassembled WGS sequence"/>
</dbReference>
<reference evidence="4" key="2">
    <citation type="submission" date="2018-04" db="EMBL/GenBank/DDBJ databases">
        <title>Draft genome sequence of Mycobacterium montefiorense isolated from Japanese black salamander.</title>
        <authorList>
            <person name="Fukano H."/>
            <person name="Yoshida M."/>
            <person name="Shimizu A."/>
            <person name="Iwao H."/>
            <person name="Kurata O."/>
            <person name="Katayama Y."/>
            <person name="Omatsu T."/>
            <person name="Mizutani T."/>
            <person name="Wada S."/>
            <person name="Hoshino Y."/>
        </authorList>
    </citation>
    <scope>NUCLEOTIDE SEQUENCE [LARGE SCALE GENOMIC DNA]</scope>
    <source>
        <strain evidence="4">BS</strain>
    </source>
</reference>
<evidence type="ECO:0000313" key="5">
    <source>
        <dbReference type="Proteomes" id="UP001139505"/>
    </source>
</evidence>
<evidence type="ECO:0000313" key="3">
    <source>
        <dbReference type="EMBL" id="GKU71985.1"/>
    </source>
</evidence>
<organism evidence="3 5">
    <name type="scientific">Mycobacterium montefiorense</name>
    <dbReference type="NCBI Taxonomy" id="154654"/>
    <lineage>
        <taxon>Bacteria</taxon>
        <taxon>Bacillati</taxon>
        <taxon>Actinomycetota</taxon>
        <taxon>Actinomycetes</taxon>
        <taxon>Mycobacteriales</taxon>
        <taxon>Mycobacteriaceae</taxon>
        <taxon>Mycobacterium</taxon>
        <taxon>Mycobacterium simiae complex</taxon>
    </lineage>
</organism>
<dbReference type="AlphaFoldDB" id="A0AA37PM41"/>
<proteinExistence type="predicted"/>
<sequence>MRKLGAVFVIVLSLLAFAPVGVAGAAPIVEQDVVASLNIADPDAPVGVAFGRHAAIYRLARDDPNFAPWLALLQRSLKDGTPVRFSYDVVGPRLTMVESAQ</sequence>
<reference evidence="3" key="4">
    <citation type="submission" date="2022-04" db="EMBL/GenBank/DDBJ databases">
        <authorList>
            <person name="Komine T."/>
            <person name="Fukano H."/>
            <person name="Wada S."/>
        </authorList>
    </citation>
    <scope>NUCLEOTIDE SEQUENCE</scope>
    <source>
        <strain evidence="3">NJB18185</strain>
    </source>
</reference>
<keyword evidence="4" id="KW-1185">Reference proteome</keyword>
<dbReference type="Proteomes" id="UP001139505">
    <property type="component" value="Unassembled WGS sequence"/>
</dbReference>
<reference evidence="3" key="3">
    <citation type="journal article" date="2022" name="Microbiol. Resour. Announc.">
        <title>Draft Genome Sequences of Eight Mycobacterium montefiorense Strains Isolated from Salamanders in Captivity.</title>
        <authorList>
            <person name="Komine T."/>
            <person name="Ihara H."/>
            <person name="Fukano H."/>
            <person name="Hoshino Y."/>
            <person name="Kurata O."/>
            <person name="Wada S."/>
        </authorList>
    </citation>
    <scope>NUCLEOTIDE SEQUENCE</scope>
    <source>
        <strain evidence="3">NJB18185</strain>
    </source>
</reference>
<protein>
    <submittedName>
        <fullName evidence="3">Uncharacterized protein</fullName>
    </submittedName>
</protein>
<name>A0AA37PM41_9MYCO</name>
<comment type="caution">
    <text evidence="3">The sequence shown here is derived from an EMBL/GenBank/DDBJ whole genome shotgun (WGS) entry which is preliminary data.</text>
</comment>
<feature type="signal peptide" evidence="1">
    <location>
        <begin position="1"/>
        <end position="18"/>
    </location>
</feature>
<evidence type="ECO:0000313" key="2">
    <source>
        <dbReference type="EMBL" id="GBG40874.1"/>
    </source>
</evidence>
<dbReference type="RefSeq" id="WP_108926396.1">
    <property type="nucleotide sequence ID" value="NZ_BFCH01000048.1"/>
</dbReference>